<dbReference type="InterPro" id="IPR001638">
    <property type="entry name" value="Solute-binding_3/MltF_N"/>
</dbReference>
<dbReference type="PANTHER" id="PTHR30085:SF6">
    <property type="entry name" value="ABC TRANSPORTER GLUTAMINE-BINDING PROTEIN GLNH"/>
    <property type="match status" value="1"/>
</dbReference>
<dbReference type="InterPro" id="IPR029058">
    <property type="entry name" value="AB_hydrolase_fold"/>
</dbReference>
<dbReference type="SUPFAM" id="SSF53850">
    <property type="entry name" value="Periplasmic binding protein-like II"/>
    <property type="match status" value="1"/>
</dbReference>
<comment type="similarity">
    <text evidence="1">Belongs to the bacterial solute-binding protein 3 family.</text>
</comment>
<dbReference type="AlphaFoldDB" id="A0A563VT80"/>
<keyword evidence="2" id="KW-0813">Transport</keyword>
<dbReference type="SMART" id="SM00062">
    <property type="entry name" value="PBPb"/>
    <property type="match status" value="1"/>
</dbReference>
<keyword evidence="5" id="KW-0378">Hydrolase</keyword>
<dbReference type="OrthoDB" id="422423at2"/>
<dbReference type="GO" id="GO:0005576">
    <property type="term" value="C:extracellular region"/>
    <property type="evidence" value="ECO:0007669"/>
    <property type="project" value="TreeGrafter"/>
</dbReference>
<dbReference type="Gene3D" id="3.40.190.10">
    <property type="entry name" value="Periplasmic binding protein-like II"/>
    <property type="match status" value="2"/>
</dbReference>
<dbReference type="Gene3D" id="3.40.50.1820">
    <property type="entry name" value="alpha/beta hydrolase"/>
    <property type="match status" value="1"/>
</dbReference>
<organism evidence="5 6">
    <name type="scientific">Hyella patelloides LEGE 07179</name>
    <dbReference type="NCBI Taxonomy" id="945734"/>
    <lineage>
        <taxon>Bacteria</taxon>
        <taxon>Bacillati</taxon>
        <taxon>Cyanobacteriota</taxon>
        <taxon>Cyanophyceae</taxon>
        <taxon>Pleurocapsales</taxon>
        <taxon>Hyellaceae</taxon>
        <taxon>Hyella</taxon>
    </lineage>
</organism>
<protein>
    <submittedName>
        <fullName evidence="5">Putative dienelactone hydrolase</fullName>
    </submittedName>
</protein>
<dbReference type="EMBL" id="CAACVJ010000201">
    <property type="protein sequence ID" value="VEP14676.1"/>
    <property type="molecule type" value="Genomic_DNA"/>
</dbReference>
<dbReference type="Proteomes" id="UP000320055">
    <property type="component" value="Unassembled WGS sequence"/>
</dbReference>
<dbReference type="GO" id="GO:0016787">
    <property type="term" value="F:hydrolase activity"/>
    <property type="evidence" value="ECO:0007669"/>
    <property type="project" value="UniProtKB-KW"/>
</dbReference>
<evidence type="ECO:0000256" key="2">
    <source>
        <dbReference type="ARBA" id="ARBA00022448"/>
    </source>
</evidence>
<dbReference type="InterPro" id="IPR010802">
    <property type="entry name" value="DUF1400"/>
</dbReference>
<name>A0A563VT80_9CYAN</name>
<evidence type="ECO:0000256" key="3">
    <source>
        <dbReference type="ARBA" id="ARBA00022729"/>
    </source>
</evidence>
<dbReference type="PANTHER" id="PTHR30085">
    <property type="entry name" value="AMINO ACID ABC TRANSPORTER PERMEASE"/>
    <property type="match status" value="1"/>
</dbReference>
<proteinExistence type="inferred from homology"/>
<accession>A0A563VT80</accession>
<dbReference type="InterPro" id="IPR051455">
    <property type="entry name" value="Bact_solute-bind_prot3"/>
</dbReference>
<dbReference type="Pfam" id="PF07176">
    <property type="entry name" value="DUF1400"/>
    <property type="match status" value="1"/>
</dbReference>
<dbReference type="SUPFAM" id="SSF53474">
    <property type="entry name" value="alpha/beta-Hydrolases"/>
    <property type="match status" value="1"/>
</dbReference>
<keyword evidence="3" id="KW-0732">Signal</keyword>
<evidence type="ECO:0000313" key="6">
    <source>
        <dbReference type="Proteomes" id="UP000320055"/>
    </source>
</evidence>
<dbReference type="CDD" id="cd13688">
    <property type="entry name" value="PBP2_GltI_DEBP"/>
    <property type="match status" value="1"/>
</dbReference>
<reference evidence="5 6" key="1">
    <citation type="submission" date="2019-01" db="EMBL/GenBank/DDBJ databases">
        <authorList>
            <person name="Brito A."/>
        </authorList>
    </citation>
    <scope>NUCLEOTIDE SEQUENCE [LARGE SCALE GENOMIC DNA]</scope>
    <source>
        <strain evidence="5">1</strain>
    </source>
</reference>
<feature type="domain" description="Solute-binding protein family 3/N-terminal" evidence="4">
    <location>
        <begin position="591"/>
        <end position="825"/>
    </location>
</feature>
<gene>
    <name evidence="5" type="ORF">H1P_280017</name>
</gene>
<evidence type="ECO:0000256" key="1">
    <source>
        <dbReference type="ARBA" id="ARBA00010333"/>
    </source>
</evidence>
<sequence length="838" mass="93338">MLYKTPKMRVSKLILDIAKLSLGIAFTSCGIVATFKPLPVTAAEKITFSLSFLGEFSLSVEDMEIFAKKGEITSEFAYYANFLDKKTLQQLRQILQTSFAVEPITVYRLTNMPMGEDFLRRLGNIIYTHPQRNGLYAIRAALILAAGEPEGLTAINFLRHFPTDEMQLNTDLIFAIVKEAESFFRYKDTSIKAIAEQAQQEINSQTRPDFANLPDLRQPGQYQVSQETLTFPIDDLRQTAVGFAGAYDLNVDIYAPKGLTSSAPLAIIAHGLGSQRSDFAYLAEHLASHGYIVAIPEHAGSSSNYQEAFLRGEVNVDVSPFEFYSRPRDITHLLDRLEQHPDYQKLINWSQIGVLGHSFGGTTALITSGAPVNLARVKDVCDSDLFTLNVSLFLQCRANNLPPGEYDLQDDRIKAVVALNPVTSSVLGIESMQQINIPTLIVGGTMDFVAPFIPEQAHPFLWLTTPDKYLATMVNGSHFSTINEENIAGINDFLKGFRPDLGRDYLKALTLAFFEAHIKDSSEYQSYLTAAYAENISNPELPLHLIQSLTPEQLELAYGDTPPTSPIPEPIVAVASEQNRDILAEIKQTGTLKVAMRTDAAPFGYTDHSDLTGFCADLAVAFGDRLTQELNTSTPIKVVKIPSSVLNRFELVEKETVHLECGPNSIVSDREEVVFSDPFFSSGTRFLVNQDNAINLDLDSQLEGTRLGVLEATTTKQFLQQNYPNAEIVSFESADGRSKAIQAVRDGYLDAFVSDRVLLTGEIDRQGLGRENYQAIPEQPLTCDYYGLILPQGDSQWRNTINTFLHEHAAEQVFDQWLENYYPQAISDLDYCQNQRKQ</sequence>
<evidence type="ECO:0000313" key="5">
    <source>
        <dbReference type="EMBL" id="VEP14676.1"/>
    </source>
</evidence>
<evidence type="ECO:0000259" key="4">
    <source>
        <dbReference type="SMART" id="SM00062"/>
    </source>
</evidence>
<dbReference type="Pfam" id="PF00497">
    <property type="entry name" value="SBP_bac_3"/>
    <property type="match status" value="1"/>
</dbReference>
<dbReference type="GO" id="GO:0030288">
    <property type="term" value="C:outer membrane-bounded periplasmic space"/>
    <property type="evidence" value="ECO:0007669"/>
    <property type="project" value="TreeGrafter"/>
</dbReference>
<dbReference type="Pfam" id="PF03403">
    <property type="entry name" value="PAF-AH_p_II"/>
    <property type="match status" value="1"/>
</dbReference>
<dbReference type="GO" id="GO:0006865">
    <property type="term" value="P:amino acid transport"/>
    <property type="evidence" value="ECO:0007669"/>
    <property type="project" value="TreeGrafter"/>
</dbReference>
<keyword evidence="6" id="KW-1185">Reference proteome</keyword>